<proteinExistence type="predicted"/>
<dbReference type="KEGG" id="rxy:Rxyl_1346"/>
<gene>
    <name evidence="2" type="ordered locus">Rxyl_1346</name>
</gene>
<dbReference type="Gene3D" id="2.40.110.10">
    <property type="entry name" value="Butyryl-CoA Dehydrogenase, subunit A, domain 2"/>
    <property type="match status" value="1"/>
</dbReference>
<evidence type="ECO:0000259" key="1">
    <source>
        <dbReference type="Pfam" id="PF02771"/>
    </source>
</evidence>
<reference evidence="2 3" key="1">
    <citation type="submission" date="2006-06" db="EMBL/GenBank/DDBJ databases">
        <title>Complete sequence of Rubrobacter xylanophilus DSM 9941.</title>
        <authorList>
            <consortium name="US DOE Joint Genome Institute"/>
            <person name="Copeland A."/>
            <person name="Lucas S."/>
            <person name="Lapidus A."/>
            <person name="Barry K."/>
            <person name="Detter J.C."/>
            <person name="Glavina del Rio T."/>
            <person name="Hammon N."/>
            <person name="Israni S."/>
            <person name="Dalin E."/>
            <person name="Tice H."/>
            <person name="Pitluck S."/>
            <person name="Munk A.C."/>
            <person name="Brettin T."/>
            <person name="Bruce D."/>
            <person name="Han C."/>
            <person name="Tapia R."/>
            <person name="Gilna P."/>
            <person name="Schmutz J."/>
            <person name="Larimer F."/>
            <person name="Land M."/>
            <person name="Hauser L."/>
            <person name="Kyrpides N."/>
            <person name="Lykidis A."/>
            <person name="da Costa M.S."/>
            <person name="Rainey F.A."/>
            <person name="Empadinhas N."/>
            <person name="Jolivet E."/>
            <person name="Battista J.R."/>
            <person name="Richardson P."/>
        </authorList>
    </citation>
    <scope>NUCLEOTIDE SEQUENCE [LARGE SCALE GENOMIC DNA]</scope>
    <source>
        <strain evidence="3">DSM 9941 / NBRC 16129 / PRD-1</strain>
    </source>
</reference>
<dbReference type="HOGENOM" id="CLU_760506_0_0_11"/>
<evidence type="ECO:0000313" key="2">
    <source>
        <dbReference type="EMBL" id="ABG04309.1"/>
    </source>
</evidence>
<dbReference type="SUPFAM" id="SSF47203">
    <property type="entry name" value="Acyl-CoA dehydrogenase C-terminal domain-like"/>
    <property type="match status" value="1"/>
</dbReference>
<dbReference type="Proteomes" id="UP000006637">
    <property type="component" value="Chromosome"/>
</dbReference>
<dbReference type="GO" id="GO:0050660">
    <property type="term" value="F:flavin adenine dinucleotide binding"/>
    <property type="evidence" value="ECO:0007669"/>
    <property type="project" value="InterPro"/>
</dbReference>
<dbReference type="AlphaFoldDB" id="Q1AWB9"/>
<dbReference type="RefSeq" id="WP_011564326.1">
    <property type="nucleotide sequence ID" value="NC_008148.1"/>
</dbReference>
<dbReference type="PhylomeDB" id="Q1AWB9"/>
<organism evidence="2 3">
    <name type="scientific">Rubrobacter xylanophilus (strain DSM 9941 / JCM 11954 / NBRC 16129 / PRD-1)</name>
    <dbReference type="NCBI Taxonomy" id="266117"/>
    <lineage>
        <taxon>Bacteria</taxon>
        <taxon>Bacillati</taxon>
        <taxon>Actinomycetota</taxon>
        <taxon>Rubrobacteria</taxon>
        <taxon>Rubrobacterales</taxon>
        <taxon>Rubrobacteraceae</taxon>
        <taxon>Rubrobacter</taxon>
    </lineage>
</organism>
<sequence>MSGLRGALERISEGAAGRDAAPAFPREPLRLLAGLGVLALPVPDPVSSAGRRASFAEEWRVLRAVSRADGSVGRILDGHLNGAERLAALAPEPLRSGELAAVAAGELVLGVWGADPIPGEGEPARLVKTAGGLAIEGVKTFCSGAGGVDRALVNVRPPGGEGPPLLAYTDLSAGVEVDRRWFRGAGLRSSESHRVIFRGASVLALLGEPGELTREPYFSRDAVRTAVTWAGMADRAVDCALGVLAAKHAGREPGEVVSLAAGRIVTAQRTADRWLEYAARRADERPEETMLPFAASLREAVAAACRTILDEAARACGSHPFATGADLDRARRDLELFLLQHRLEPALAREGRRRILERRQGEGR</sequence>
<dbReference type="InterPro" id="IPR037069">
    <property type="entry name" value="AcylCoA_DH/ox_N_sf"/>
</dbReference>
<dbReference type="GO" id="GO:0016627">
    <property type="term" value="F:oxidoreductase activity, acting on the CH-CH group of donors"/>
    <property type="evidence" value="ECO:0007669"/>
    <property type="project" value="InterPro"/>
</dbReference>
<dbReference type="Pfam" id="PF02771">
    <property type="entry name" value="Acyl-CoA_dh_N"/>
    <property type="match status" value="1"/>
</dbReference>
<dbReference type="InterPro" id="IPR046373">
    <property type="entry name" value="Acyl-CoA_Oxase/DH_mid-dom_sf"/>
</dbReference>
<dbReference type="InterPro" id="IPR009100">
    <property type="entry name" value="AcylCoA_DH/oxidase_NM_dom_sf"/>
</dbReference>
<protein>
    <recommendedName>
        <fullName evidence="1">Acyl-CoA dehydrogenase/oxidase N-terminal domain-containing protein</fullName>
    </recommendedName>
</protein>
<feature type="domain" description="Acyl-CoA dehydrogenase/oxidase N-terminal" evidence="1">
    <location>
        <begin position="9"/>
        <end position="106"/>
    </location>
</feature>
<dbReference type="SUPFAM" id="SSF56645">
    <property type="entry name" value="Acyl-CoA dehydrogenase NM domain-like"/>
    <property type="match status" value="1"/>
</dbReference>
<evidence type="ECO:0000313" key="3">
    <source>
        <dbReference type="Proteomes" id="UP000006637"/>
    </source>
</evidence>
<name>Q1AWB9_RUBXD</name>
<dbReference type="EMBL" id="CP000386">
    <property type="protein sequence ID" value="ABG04309.1"/>
    <property type="molecule type" value="Genomic_DNA"/>
</dbReference>
<keyword evidence="3" id="KW-1185">Reference proteome</keyword>
<accession>Q1AWB9</accession>
<dbReference type="Gene3D" id="1.10.540.10">
    <property type="entry name" value="Acyl-CoA dehydrogenase/oxidase, N-terminal domain"/>
    <property type="match status" value="1"/>
</dbReference>
<dbReference type="InterPro" id="IPR013786">
    <property type="entry name" value="AcylCoA_DH/ox_N"/>
</dbReference>
<dbReference type="InterPro" id="IPR036250">
    <property type="entry name" value="AcylCo_DH-like_C"/>
</dbReference>
<dbReference type="eggNOG" id="COG1960">
    <property type="taxonomic scope" value="Bacteria"/>
</dbReference>
<dbReference type="STRING" id="266117.Rxyl_1346"/>